<reference evidence="3 4" key="1">
    <citation type="submission" date="2015-01" db="EMBL/GenBank/DDBJ databases">
        <title>Genome of allotetraploid Gossypium barbadense reveals genomic plasticity and fiber elongation in cotton evolution.</title>
        <authorList>
            <person name="Chen X."/>
            <person name="Liu X."/>
            <person name="Zhao B."/>
            <person name="Zheng H."/>
            <person name="Hu Y."/>
            <person name="Lu G."/>
            <person name="Yang C."/>
            <person name="Chen J."/>
            <person name="Shan C."/>
            <person name="Zhang L."/>
            <person name="Zhou Y."/>
            <person name="Wang L."/>
            <person name="Guo W."/>
            <person name="Bai Y."/>
            <person name="Ruan J."/>
            <person name="Shangguan X."/>
            <person name="Mao Y."/>
            <person name="Jiang J."/>
            <person name="Zhu Y."/>
            <person name="Lei J."/>
            <person name="Kang H."/>
            <person name="Chen S."/>
            <person name="He X."/>
            <person name="Wang R."/>
            <person name="Wang Y."/>
            <person name="Chen J."/>
            <person name="Wang L."/>
            <person name="Yu S."/>
            <person name="Wang B."/>
            <person name="Wei J."/>
            <person name="Song S."/>
            <person name="Lu X."/>
            <person name="Gao Z."/>
            <person name="Gu W."/>
            <person name="Deng X."/>
            <person name="Ma D."/>
            <person name="Wang S."/>
            <person name="Liang W."/>
            <person name="Fang L."/>
            <person name="Cai C."/>
            <person name="Zhu X."/>
            <person name="Zhou B."/>
            <person name="Zhang Y."/>
            <person name="Chen Z."/>
            <person name="Xu S."/>
            <person name="Zhu R."/>
            <person name="Wang S."/>
            <person name="Zhang T."/>
            <person name="Zhao G."/>
        </authorList>
    </citation>
    <scope>NUCLEOTIDE SEQUENCE [LARGE SCALE GENOMIC DNA]</scope>
    <source>
        <strain evidence="4">cv. Xinhai21</strain>
        <tissue evidence="3">Leaf</tissue>
    </source>
</reference>
<sequence>MASMKNKTRFVDWANIEGDVLRCIADMTNAAWDLIRMTAVCRSWQASLANKRIKFPICLMLTEGYYSKEHCFYSTSEAIFDVLYLPEIQGRRCWGSPFGWLVTYALDFETRLFNPFSRTKIPLPSLNTIAEEEDCSLGELFMYSLRKLILCTSPEESDCIVLANTSDGWFFAKPSDEAWTLIGLSDHNDLDDAIYFKGNFYGCLHTGEIVLCEATHPKVVEFAPPPPDLRYFYPGIIIKYLFGLGGNLCIACRHVDTYYGAVGFVIFKLDMDTKSWEKIYSLGDRTLFLGNCSTFAIAAADYPGCKPNCIYFSDDSPLLGPTTRLDVGIYDCQNLKLEKQSERNSDFRVRMKPFPKSKDGRNLLLSSLSHLWIIPFPYHH</sequence>
<dbReference type="PANTHER" id="PTHR44259:SF107">
    <property type="entry name" value="F-BOX PROTEIN SKIP23-LIKE"/>
    <property type="match status" value="1"/>
</dbReference>
<dbReference type="PANTHER" id="PTHR44259">
    <property type="entry name" value="OS07G0183000 PROTEIN-RELATED"/>
    <property type="match status" value="1"/>
</dbReference>
<evidence type="ECO:0000313" key="2">
    <source>
        <dbReference type="EMBL" id="KAB2064027.1"/>
    </source>
</evidence>
<reference evidence="2 5" key="2">
    <citation type="submission" date="2019-06" db="EMBL/GenBank/DDBJ databases">
        <title>WGS assembly of Gossypium barbadense.</title>
        <authorList>
            <person name="Chen Z.J."/>
            <person name="Sreedasyam A."/>
            <person name="Ando A."/>
            <person name="Song Q."/>
            <person name="De L."/>
            <person name="Hulse-Kemp A."/>
            <person name="Ding M."/>
            <person name="Ye W."/>
            <person name="Kirkbride R."/>
            <person name="Jenkins J."/>
            <person name="Plott C."/>
            <person name="Lovell J."/>
            <person name="Lin Y.-M."/>
            <person name="Vaughn R."/>
            <person name="Liu B."/>
            <person name="Li W."/>
            <person name="Simpson S."/>
            <person name="Scheffler B."/>
            <person name="Saski C."/>
            <person name="Grover C."/>
            <person name="Hu G."/>
            <person name="Conover J."/>
            <person name="Carlson J."/>
            <person name="Shu S."/>
            <person name="Boston L."/>
            <person name="Williams M."/>
            <person name="Peterson D."/>
            <person name="Mcgee K."/>
            <person name="Jones D."/>
            <person name="Wendel J."/>
            <person name="Stelly D."/>
            <person name="Grimwood J."/>
            <person name="Schmutz J."/>
        </authorList>
    </citation>
    <scope>NUCLEOTIDE SEQUENCE [LARGE SCALE GENOMIC DNA]</scope>
    <source>
        <strain evidence="2">1400233.01</strain>
    </source>
</reference>
<dbReference type="Proteomes" id="UP000327439">
    <property type="component" value="Chromosome A10"/>
</dbReference>
<evidence type="ECO:0000313" key="5">
    <source>
        <dbReference type="Proteomes" id="UP000327439"/>
    </source>
</evidence>
<protein>
    <recommendedName>
        <fullName evidence="1">KIB1-4 beta-propeller domain-containing protein</fullName>
    </recommendedName>
</protein>
<dbReference type="Pfam" id="PF03478">
    <property type="entry name" value="Beta-prop_KIB1-4"/>
    <property type="match status" value="1"/>
</dbReference>
<feature type="domain" description="KIB1-4 beta-propeller" evidence="1">
    <location>
        <begin position="73"/>
        <end position="331"/>
    </location>
</feature>
<keyword evidence="5" id="KW-1185">Reference proteome</keyword>
<organism evidence="3 4">
    <name type="scientific">Gossypium barbadense</name>
    <name type="common">Sea Island cotton</name>
    <name type="synonym">Hibiscus barbadensis</name>
    <dbReference type="NCBI Taxonomy" id="3634"/>
    <lineage>
        <taxon>Eukaryota</taxon>
        <taxon>Viridiplantae</taxon>
        <taxon>Streptophyta</taxon>
        <taxon>Embryophyta</taxon>
        <taxon>Tracheophyta</taxon>
        <taxon>Spermatophyta</taxon>
        <taxon>Magnoliopsida</taxon>
        <taxon>eudicotyledons</taxon>
        <taxon>Gunneridae</taxon>
        <taxon>Pentapetalae</taxon>
        <taxon>rosids</taxon>
        <taxon>malvids</taxon>
        <taxon>Malvales</taxon>
        <taxon>Malvaceae</taxon>
        <taxon>Malvoideae</taxon>
        <taxon>Gossypium</taxon>
    </lineage>
</organism>
<dbReference type="InterPro" id="IPR050942">
    <property type="entry name" value="F-box_BR-signaling"/>
</dbReference>
<dbReference type="Proteomes" id="UP000239757">
    <property type="component" value="Unassembled WGS sequence"/>
</dbReference>
<evidence type="ECO:0000313" key="4">
    <source>
        <dbReference type="Proteomes" id="UP000239757"/>
    </source>
</evidence>
<evidence type="ECO:0000259" key="1">
    <source>
        <dbReference type="Pfam" id="PF03478"/>
    </source>
</evidence>
<name>A0A2P5XG75_GOSBA</name>
<dbReference type="EMBL" id="CM018211">
    <property type="protein sequence ID" value="KAB2064027.1"/>
    <property type="molecule type" value="Genomic_DNA"/>
</dbReference>
<evidence type="ECO:0000313" key="3">
    <source>
        <dbReference type="EMBL" id="PPS02335.1"/>
    </source>
</evidence>
<dbReference type="InterPro" id="IPR005174">
    <property type="entry name" value="KIB1-4_b-propeller"/>
</dbReference>
<proteinExistence type="predicted"/>
<dbReference type="EMBL" id="KZ664942">
    <property type="protein sequence ID" value="PPS02335.1"/>
    <property type="molecule type" value="Genomic_DNA"/>
</dbReference>
<gene>
    <name evidence="2" type="ORF">ES319_A10G261300v1</name>
    <name evidence="3" type="ORF">GOBAR_AA18349</name>
</gene>
<dbReference type="OrthoDB" id="642536at2759"/>
<accession>A0A2P5XG75</accession>
<dbReference type="AlphaFoldDB" id="A0A2P5XG75"/>